<sequence>MVKFHTRPRVRLRVTVKGRVVGYGYGRDVLEPVGCHPKPPLFISAFHMPQAANQQELYSAEQVAHGRSFVGATPQIRRRAADLHMLGSGDLRAIFLSPPSPACRKNNWGKLHTPLVQ</sequence>
<dbReference type="Gramene" id="KQK20858">
    <property type="protein sequence ID" value="KQK20858"/>
    <property type="gene ID" value="BRADI_1g57142v3"/>
</dbReference>
<reference evidence="1 2" key="1">
    <citation type="journal article" date="2010" name="Nature">
        <title>Genome sequencing and analysis of the model grass Brachypodium distachyon.</title>
        <authorList>
            <consortium name="International Brachypodium Initiative"/>
        </authorList>
    </citation>
    <scope>NUCLEOTIDE SEQUENCE [LARGE SCALE GENOMIC DNA]</scope>
    <source>
        <strain evidence="1 2">Bd21</strain>
    </source>
</reference>
<dbReference type="AlphaFoldDB" id="A0A0Q3S6W7"/>
<keyword evidence="3" id="KW-1185">Reference proteome</keyword>
<evidence type="ECO:0000313" key="3">
    <source>
        <dbReference type="Proteomes" id="UP000008810"/>
    </source>
</evidence>
<reference evidence="1" key="2">
    <citation type="submission" date="2017-06" db="EMBL/GenBank/DDBJ databases">
        <title>WGS assembly of Brachypodium distachyon.</title>
        <authorList>
            <consortium name="The International Brachypodium Initiative"/>
            <person name="Lucas S."/>
            <person name="Harmon-Smith M."/>
            <person name="Lail K."/>
            <person name="Tice H."/>
            <person name="Grimwood J."/>
            <person name="Bruce D."/>
            <person name="Barry K."/>
            <person name="Shu S."/>
            <person name="Lindquist E."/>
            <person name="Wang M."/>
            <person name="Pitluck S."/>
            <person name="Vogel J.P."/>
            <person name="Garvin D.F."/>
            <person name="Mockler T.C."/>
            <person name="Schmutz J."/>
            <person name="Rokhsar D."/>
            <person name="Bevan M.W."/>
        </authorList>
    </citation>
    <scope>NUCLEOTIDE SEQUENCE</scope>
    <source>
        <strain evidence="1">Bd21</strain>
    </source>
</reference>
<dbReference type="Proteomes" id="UP000008810">
    <property type="component" value="Chromosome 1"/>
</dbReference>
<proteinExistence type="predicted"/>
<dbReference type="InParanoid" id="A0A0Q3S6W7"/>
<dbReference type="EMBL" id="CM000880">
    <property type="protein sequence ID" value="KQK20858.1"/>
    <property type="molecule type" value="Genomic_DNA"/>
</dbReference>
<dbReference type="EnsemblPlants" id="KQK20858">
    <property type="protein sequence ID" value="KQK20858"/>
    <property type="gene ID" value="BRADI_1g57142v3"/>
</dbReference>
<reference evidence="2" key="3">
    <citation type="submission" date="2018-08" db="UniProtKB">
        <authorList>
            <consortium name="EnsemblPlants"/>
        </authorList>
    </citation>
    <scope>IDENTIFICATION</scope>
    <source>
        <strain evidence="2">cv. Bd21</strain>
    </source>
</reference>
<organism evidence="1">
    <name type="scientific">Brachypodium distachyon</name>
    <name type="common">Purple false brome</name>
    <name type="synonym">Trachynia distachya</name>
    <dbReference type="NCBI Taxonomy" id="15368"/>
    <lineage>
        <taxon>Eukaryota</taxon>
        <taxon>Viridiplantae</taxon>
        <taxon>Streptophyta</taxon>
        <taxon>Embryophyta</taxon>
        <taxon>Tracheophyta</taxon>
        <taxon>Spermatophyta</taxon>
        <taxon>Magnoliopsida</taxon>
        <taxon>Liliopsida</taxon>
        <taxon>Poales</taxon>
        <taxon>Poaceae</taxon>
        <taxon>BOP clade</taxon>
        <taxon>Pooideae</taxon>
        <taxon>Stipodae</taxon>
        <taxon>Brachypodieae</taxon>
        <taxon>Brachypodium</taxon>
    </lineage>
</organism>
<evidence type="ECO:0000313" key="1">
    <source>
        <dbReference type="EMBL" id="KQK20858.1"/>
    </source>
</evidence>
<name>A0A0Q3S6W7_BRADI</name>
<accession>A0A0Q3S6W7</accession>
<gene>
    <name evidence="1" type="ORF">BRADI_1g57142v3</name>
</gene>
<evidence type="ECO:0000313" key="2">
    <source>
        <dbReference type="EnsemblPlants" id="KQK20858"/>
    </source>
</evidence>
<protein>
    <submittedName>
        <fullName evidence="1 2">Uncharacterized protein</fullName>
    </submittedName>
</protein>